<dbReference type="GO" id="GO:0070522">
    <property type="term" value="C:ERCC4-ERCC1 complex"/>
    <property type="evidence" value="ECO:0007669"/>
    <property type="project" value="TreeGrafter"/>
</dbReference>
<dbReference type="Pfam" id="PF03834">
    <property type="entry name" value="Rad10"/>
    <property type="match status" value="1"/>
</dbReference>
<keyword evidence="3" id="KW-0227">DNA damage</keyword>
<evidence type="ECO:0000256" key="2">
    <source>
        <dbReference type="ARBA" id="ARBA00008283"/>
    </source>
</evidence>
<dbReference type="GO" id="GO:0003684">
    <property type="term" value="F:damaged DNA binding"/>
    <property type="evidence" value="ECO:0007669"/>
    <property type="project" value="InterPro"/>
</dbReference>
<evidence type="ECO:0000256" key="3">
    <source>
        <dbReference type="ARBA" id="ARBA00022763"/>
    </source>
</evidence>
<feature type="domain" description="ERCC1-like central" evidence="8">
    <location>
        <begin position="67"/>
        <end position="180"/>
    </location>
</feature>
<dbReference type="Gene3D" id="1.10.150.20">
    <property type="entry name" value="5' to 3' exonuclease, C-terminal subdomain"/>
    <property type="match status" value="1"/>
</dbReference>
<proteinExistence type="inferred from homology"/>
<comment type="similarity">
    <text evidence="2">Belongs to the ERCC1/RAD10/SWI10 family.</text>
</comment>
<evidence type="ECO:0000259" key="8">
    <source>
        <dbReference type="Pfam" id="PF03834"/>
    </source>
</evidence>
<keyword evidence="6" id="KW-0539">Nucleus</keyword>
<dbReference type="HOGENOM" id="CLU_041616_1_2_1"/>
<dbReference type="InterPro" id="IPR010994">
    <property type="entry name" value="RuvA_2-like"/>
</dbReference>
<evidence type="ECO:0000256" key="4">
    <source>
        <dbReference type="ARBA" id="ARBA00023125"/>
    </source>
</evidence>
<dbReference type="InterPro" id="IPR011335">
    <property type="entry name" value="Restrct_endonuc-II-like"/>
</dbReference>
<evidence type="ECO:0000256" key="5">
    <source>
        <dbReference type="ARBA" id="ARBA00023204"/>
    </source>
</evidence>
<dbReference type="Gene3D" id="3.40.50.10130">
    <property type="match status" value="1"/>
</dbReference>
<feature type="region of interest" description="Disordered" evidence="7">
    <location>
        <begin position="19"/>
        <end position="52"/>
    </location>
</feature>
<dbReference type="InterPro" id="IPR047260">
    <property type="entry name" value="ERCC1-like_central_dom"/>
</dbReference>
<keyword evidence="5" id="KW-0234">DNA repair</keyword>
<feature type="region of interest" description="Disordered" evidence="7">
    <location>
        <begin position="331"/>
        <end position="364"/>
    </location>
</feature>
<dbReference type="SUPFAM" id="SSF52980">
    <property type="entry name" value="Restriction endonuclease-like"/>
    <property type="match status" value="1"/>
</dbReference>
<accession>W7HZN5</accession>
<dbReference type="GO" id="GO:0006302">
    <property type="term" value="P:double-strand break repair"/>
    <property type="evidence" value="ECO:0007669"/>
    <property type="project" value="UniProtKB-ARBA"/>
</dbReference>
<evidence type="ECO:0000313" key="10">
    <source>
        <dbReference type="Proteomes" id="UP000024837"/>
    </source>
</evidence>
<evidence type="ECO:0000256" key="6">
    <source>
        <dbReference type="ARBA" id="ARBA00023242"/>
    </source>
</evidence>
<dbReference type="GO" id="GO:0006312">
    <property type="term" value="P:mitotic recombination"/>
    <property type="evidence" value="ECO:0007669"/>
    <property type="project" value="TreeGrafter"/>
</dbReference>
<dbReference type="GO" id="GO:0000110">
    <property type="term" value="C:nucleotide-excision repair factor 1 complex"/>
    <property type="evidence" value="ECO:0007669"/>
    <property type="project" value="TreeGrafter"/>
</dbReference>
<keyword evidence="4" id="KW-0238">DNA-binding</keyword>
<dbReference type="OrthoDB" id="10262814at2759"/>
<sequence>MDDDYGDIDDAAFAAVADATEKAHAASNPTTRAPPPSTAPSTIAGPSKPPVVQPVPRKIHKPAGPSSIIVNTRQKGNPLLPYIKSVAWEYGDIVPDYLATPTTAILFLSLKYHRLHPEYIYNRIKALGRAYTLRVLLVLVDTEQHADPLKELTKTGLVHALTVMLAWSPAEAGRYVETYKVLENAPATSIKERPKEDHMSRVQDFVTCVRGVNKTDALGLIAMFGSVRAAVNASEEQIMLVPGWGEKKARRWCAAVREDFRVGGALGKNRRAVEGGETPVPLNPMKEAERLALNRRLGIIGPARGAEAGGGGDAEMIVIDDEEEAALLEMEEEERRRKVPQGEPRAPVATEAVGTSSTTEDGVMAALARLREPR</sequence>
<organism evidence="9 10">
    <name type="scientific">Drechslerella stenobrocha 248</name>
    <dbReference type="NCBI Taxonomy" id="1043628"/>
    <lineage>
        <taxon>Eukaryota</taxon>
        <taxon>Fungi</taxon>
        <taxon>Dikarya</taxon>
        <taxon>Ascomycota</taxon>
        <taxon>Pezizomycotina</taxon>
        <taxon>Orbiliomycetes</taxon>
        <taxon>Orbiliales</taxon>
        <taxon>Orbiliaceae</taxon>
        <taxon>Drechslerella</taxon>
    </lineage>
</organism>
<keyword evidence="10" id="KW-1185">Reference proteome</keyword>
<dbReference type="EMBL" id="KI966371">
    <property type="protein sequence ID" value="EWC48954.1"/>
    <property type="molecule type" value="Genomic_DNA"/>
</dbReference>
<dbReference type="SUPFAM" id="SSF47781">
    <property type="entry name" value="RuvA domain 2-like"/>
    <property type="match status" value="1"/>
</dbReference>
<dbReference type="PANTHER" id="PTHR12749">
    <property type="entry name" value="EXCISION REPAIR CROSS-COMPLEMENTING 1 ERCC1"/>
    <property type="match status" value="1"/>
</dbReference>
<reference evidence="9 10" key="1">
    <citation type="submission" date="2013-05" db="EMBL/GenBank/DDBJ databases">
        <title>Drechslerella stenobrocha genome reveals carnivorous origination and mechanical trapping mechanism of predatory fungi.</title>
        <authorList>
            <person name="Liu X."/>
            <person name="Zhang W."/>
            <person name="Liu K."/>
        </authorList>
    </citation>
    <scope>NUCLEOTIDE SEQUENCE [LARGE SCALE GENOMIC DNA]</scope>
    <source>
        <strain evidence="9 10">248</strain>
    </source>
</reference>
<protein>
    <recommendedName>
        <fullName evidence="8">ERCC1-like central domain-containing protein</fullName>
    </recommendedName>
</protein>
<dbReference type="CDD" id="cd22325">
    <property type="entry name" value="ERCC1_C-like"/>
    <property type="match status" value="1"/>
</dbReference>
<evidence type="ECO:0000256" key="7">
    <source>
        <dbReference type="SAM" id="MobiDB-lite"/>
    </source>
</evidence>
<dbReference type="AlphaFoldDB" id="W7HZN5"/>
<evidence type="ECO:0000256" key="1">
    <source>
        <dbReference type="ARBA" id="ARBA00004123"/>
    </source>
</evidence>
<comment type="subcellular location">
    <subcellularLocation>
        <location evidence="1">Nucleus</location>
    </subcellularLocation>
</comment>
<evidence type="ECO:0000313" key="9">
    <source>
        <dbReference type="EMBL" id="EWC48954.1"/>
    </source>
</evidence>
<dbReference type="FunFam" id="3.40.50.10130:FF:000001">
    <property type="entry name" value="DNA excision repair protein ERCC-1"/>
    <property type="match status" value="1"/>
</dbReference>
<dbReference type="GO" id="GO:0070914">
    <property type="term" value="P:UV-damage excision repair"/>
    <property type="evidence" value="ECO:0007669"/>
    <property type="project" value="TreeGrafter"/>
</dbReference>
<dbReference type="InterPro" id="IPR004579">
    <property type="entry name" value="ERCC1/RAD10/SWI10"/>
</dbReference>
<dbReference type="Proteomes" id="UP000024837">
    <property type="component" value="Unassembled WGS sequence"/>
</dbReference>
<dbReference type="PANTHER" id="PTHR12749:SF0">
    <property type="entry name" value="DNA EXCISION REPAIR PROTEIN ERCC-1"/>
    <property type="match status" value="1"/>
</dbReference>
<name>W7HZN5_9PEZI</name>
<dbReference type="GO" id="GO:0003697">
    <property type="term" value="F:single-stranded DNA binding"/>
    <property type="evidence" value="ECO:0007669"/>
    <property type="project" value="TreeGrafter"/>
</dbReference>
<gene>
    <name evidence="9" type="ORF">DRE_00259</name>
</gene>
<dbReference type="NCBIfam" id="TIGR00597">
    <property type="entry name" value="rad10"/>
    <property type="match status" value="1"/>
</dbReference>
<dbReference type="Pfam" id="PF14520">
    <property type="entry name" value="HHH_5"/>
    <property type="match status" value="1"/>
</dbReference>